<dbReference type="Pfam" id="PF03401">
    <property type="entry name" value="TctC"/>
    <property type="match status" value="1"/>
</dbReference>
<dbReference type="PIRSF" id="PIRSF017082">
    <property type="entry name" value="YflP"/>
    <property type="match status" value="1"/>
</dbReference>
<comment type="caution">
    <text evidence="3">The sequence shown here is derived from an EMBL/GenBank/DDBJ whole genome shotgun (WGS) entry which is preliminary data.</text>
</comment>
<gene>
    <name evidence="3" type="ORF">IBL25_04460</name>
</gene>
<dbReference type="InterPro" id="IPR005064">
    <property type="entry name" value="BUG"/>
</dbReference>
<sequence length="326" mass="34397">MIGRRSFGIATLGMAAALTTSRGAAAEEAWPIRPVTVVVPWGPGGSTDTFARLLAARLSTDLGKPFPIDNRFGANGTIGFASVARSRPDGYTVMVATISTYAMAPHLLQLPYDNATAFAGMGLLAQMPMFMVVSKSSPIRTVADYVALAKKSPGRETYANSGSGSSTHLATELFLQQAGLQVTEVGYRGGAPATQAVMNGEAGMQFVVSSGVMGFLQSGDLRAIAVTTRERTPLAPDVPTFAESGFPEYEVVEDLAMLAPAGTPALIVERLNAACAKALQAPEVAERMTSLAVTPRIRPASEWPPYLTAENAKWRDLIKSRGISIQ</sequence>
<dbReference type="PANTHER" id="PTHR42928:SF5">
    <property type="entry name" value="BLR1237 PROTEIN"/>
    <property type="match status" value="1"/>
</dbReference>
<dbReference type="PANTHER" id="PTHR42928">
    <property type="entry name" value="TRICARBOXYLATE-BINDING PROTEIN"/>
    <property type="match status" value="1"/>
</dbReference>
<dbReference type="Gene3D" id="3.40.190.150">
    <property type="entry name" value="Bordetella uptake gene, domain 1"/>
    <property type="match status" value="1"/>
</dbReference>
<comment type="similarity">
    <text evidence="1">Belongs to the UPF0065 (bug) family.</text>
</comment>
<dbReference type="Proteomes" id="UP000603940">
    <property type="component" value="Unassembled WGS sequence"/>
</dbReference>
<evidence type="ECO:0000313" key="3">
    <source>
        <dbReference type="EMBL" id="MBC9176191.1"/>
    </source>
</evidence>
<name>A0ABR7R390_9PROT</name>
<proteinExistence type="inferred from homology"/>
<dbReference type="Gene3D" id="3.40.190.10">
    <property type="entry name" value="Periplasmic binding protein-like II"/>
    <property type="match status" value="1"/>
</dbReference>
<evidence type="ECO:0000313" key="4">
    <source>
        <dbReference type="Proteomes" id="UP000603940"/>
    </source>
</evidence>
<dbReference type="CDD" id="cd07012">
    <property type="entry name" value="PBP2_Bug_TTT"/>
    <property type="match status" value="1"/>
</dbReference>
<dbReference type="SUPFAM" id="SSF53850">
    <property type="entry name" value="Periplasmic binding protein-like II"/>
    <property type="match status" value="1"/>
</dbReference>
<feature type="chain" id="PRO_5045203703" evidence="2">
    <location>
        <begin position="27"/>
        <end position="326"/>
    </location>
</feature>
<accession>A0ABR7R390</accession>
<evidence type="ECO:0000256" key="1">
    <source>
        <dbReference type="ARBA" id="ARBA00006987"/>
    </source>
</evidence>
<keyword evidence="4" id="KW-1185">Reference proteome</keyword>
<dbReference type="InterPro" id="IPR042100">
    <property type="entry name" value="Bug_dom1"/>
</dbReference>
<dbReference type="RefSeq" id="WP_187777354.1">
    <property type="nucleotide sequence ID" value="NZ_JACTUZ010000009.1"/>
</dbReference>
<dbReference type="EMBL" id="JACTUZ010000009">
    <property type="protein sequence ID" value="MBC9176191.1"/>
    <property type="molecule type" value="Genomic_DNA"/>
</dbReference>
<organism evidence="3 4">
    <name type="scientific">Pseudoroseomonas ludipueritiae</name>
    <dbReference type="NCBI Taxonomy" id="198093"/>
    <lineage>
        <taxon>Bacteria</taxon>
        <taxon>Pseudomonadati</taxon>
        <taxon>Pseudomonadota</taxon>
        <taxon>Alphaproteobacteria</taxon>
        <taxon>Acetobacterales</taxon>
        <taxon>Acetobacteraceae</taxon>
        <taxon>Pseudoroseomonas</taxon>
    </lineage>
</organism>
<reference evidence="3 4" key="1">
    <citation type="journal article" date="2009" name="Int. J. Syst. Evol. Microbiol.">
        <title>Transfer of Teichococcus ludipueritiae and Muricoccus roseus to the genus Roseomonas, as Roseomonas ludipueritiae comb. nov. and Roseomonas rosea comb. nov., respectively, and emended description of the genus Roseomonas.</title>
        <authorList>
            <person name="Sanchez-Porro C."/>
            <person name="Gallego V."/>
            <person name="Busse H.J."/>
            <person name="Kampfer P."/>
            <person name="Ventosa A."/>
        </authorList>
    </citation>
    <scope>NUCLEOTIDE SEQUENCE [LARGE SCALE GENOMIC DNA]</scope>
    <source>
        <strain evidence="3 4">DSM 14915</strain>
    </source>
</reference>
<protein>
    <submittedName>
        <fullName evidence="3">Tripartite tricarboxylate transporter substrate binding protein</fullName>
    </submittedName>
</protein>
<evidence type="ECO:0000256" key="2">
    <source>
        <dbReference type="SAM" id="SignalP"/>
    </source>
</evidence>
<keyword evidence="2" id="KW-0732">Signal</keyword>
<feature type="signal peptide" evidence="2">
    <location>
        <begin position="1"/>
        <end position="26"/>
    </location>
</feature>